<dbReference type="AlphaFoldDB" id="A0A1S1MVB4"/>
<sequence>MPAADFEMNEIHWLMDMFNTVDIGLVVLDREYRVCVWNGFMENHSGLLPSAVKDKDIFDIFPSIDEKWFRSKAESVFVLKNRSFTIWEQQPYIFRFKNYRPITGKADYMYQNSTIIPLSMVTGEVGHICIIIYDVTDEAMNKIELEKANHELERISRTDSLTQLANRGYWEAGLRNEFLRLKRSNGCSSLLMFDIDHFKTVNDEYGHSGGDEAIRHISDLLKKTLRETDTAGRYGGEEFAVTLVDTDAEGAKVFAERLRNLIEKSSIFYDEQQIKITVSVGFATYSPKFNKHEQWIEAADMALYHSKESGRNQVTQYTPELKKDTSKASKAN</sequence>
<dbReference type="EMBL" id="MKJU01000025">
    <property type="protein sequence ID" value="OHU91181.1"/>
    <property type="molecule type" value="Genomic_DNA"/>
</dbReference>
<comment type="caution">
    <text evidence="6">The sequence shown here is derived from an EMBL/GenBank/DDBJ whole genome shotgun (WGS) entry which is preliminary data.</text>
</comment>
<dbReference type="SUPFAM" id="SSF55785">
    <property type="entry name" value="PYP-like sensor domain (PAS domain)"/>
    <property type="match status" value="1"/>
</dbReference>
<dbReference type="PANTHER" id="PTHR45138">
    <property type="entry name" value="REGULATORY COMPONENTS OF SENSORY TRANSDUCTION SYSTEM"/>
    <property type="match status" value="1"/>
</dbReference>
<dbReference type="NCBIfam" id="TIGR00254">
    <property type="entry name" value="GGDEF"/>
    <property type="match status" value="1"/>
</dbReference>
<dbReference type="RefSeq" id="WP_070984855.1">
    <property type="nucleotide sequence ID" value="NZ_MKJU01000025.1"/>
</dbReference>
<feature type="region of interest" description="Disordered" evidence="4">
    <location>
        <begin position="313"/>
        <end position="332"/>
    </location>
</feature>
<evidence type="ECO:0000256" key="2">
    <source>
        <dbReference type="ARBA" id="ARBA00012528"/>
    </source>
</evidence>
<keyword evidence="7" id="KW-1185">Reference proteome</keyword>
<dbReference type="GO" id="GO:0052621">
    <property type="term" value="F:diguanylate cyclase activity"/>
    <property type="evidence" value="ECO:0007669"/>
    <property type="project" value="UniProtKB-EC"/>
</dbReference>
<dbReference type="SUPFAM" id="SSF55073">
    <property type="entry name" value="Nucleotide cyclase"/>
    <property type="match status" value="1"/>
</dbReference>
<feature type="compositionally biased region" description="Basic and acidic residues" evidence="4">
    <location>
        <begin position="320"/>
        <end position="332"/>
    </location>
</feature>
<gene>
    <name evidence="6" type="ORF">BET10_10055</name>
</gene>
<dbReference type="Gene3D" id="3.30.450.20">
    <property type="entry name" value="PAS domain"/>
    <property type="match status" value="1"/>
</dbReference>
<dbReference type="InterPro" id="IPR000160">
    <property type="entry name" value="GGDEF_dom"/>
</dbReference>
<evidence type="ECO:0000256" key="1">
    <source>
        <dbReference type="ARBA" id="ARBA00001946"/>
    </source>
</evidence>
<dbReference type="PROSITE" id="PS50887">
    <property type="entry name" value="GGDEF"/>
    <property type="match status" value="1"/>
</dbReference>
<dbReference type="STRING" id="1859457.BET10_10055"/>
<feature type="domain" description="GGDEF" evidence="5">
    <location>
        <begin position="186"/>
        <end position="319"/>
    </location>
</feature>
<evidence type="ECO:0000313" key="6">
    <source>
        <dbReference type="EMBL" id="OHU91181.1"/>
    </source>
</evidence>
<comment type="catalytic activity">
    <reaction evidence="3">
        <text>2 GTP = 3',3'-c-di-GMP + 2 diphosphate</text>
        <dbReference type="Rhea" id="RHEA:24898"/>
        <dbReference type="ChEBI" id="CHEBI:33019"/>
        <dbReference type="ChEBI" id="CHEBI:37565"/>
        <dbReference type="ChEBI" id="CHEBI:58805"/>
        <dbReference type="EC" id="2.7.7.65"/>
    </reaction>
</comment>
<name>A0A1S1MVB4_9GAMM</name>
<dbReference type="InterPro" id="IPR050469">
    <property type="entry name" value="Diguanylate_Cyclase"/>
</dbReference>
<dbReference type="Pfam" id="PF00990">
    <property type="entry name" value="GGDEF"/>
    <property type="match status" value="1"/>
</dbReference>
<dbReference type="SMART" id="SM00267">
    <property type="entry name" value="GGDEF"/>
    <property type="match status" value="1"/>
</dbReference>
<evidence type="ECO:0000256" key="3">
    <source>
        <dbReference type="ARBA" id="ARBA00034247"/>
    </source>
</evidence>
<reference evidence="6 7" key="1">
    <citation type="submission" date="2016-09" db="EMBL/GenBank/DDBJ databases">
        <title>Pseudoalteromonas amylolytica sp. nov., isolated from the surface seawater.</title>
        <authorList>
            <person name="Wu Y.-H."/>
            <person name="Cheng H."/>
            <person name="Jin X.-B."/>
            <person name="Wang C.-S."/>
            <person name="Xu X.-W."/>
        </authorList>
    </citation>
    <scope>NUCLEOTIDE SEQUENCE [LARGE SCALE GENOMIC DNA]</scope>
    <source>
        <strain evidence="6 7">JW1</strain>
    </source>
</reference>
<protein>
    <recommendedName>
        <fullName evidence="2">diguanylate cyclase</fullName>
        <ecNumber evidence="2">2.7.7.65</ecNumber>
    </recommendedName>
</protein>
<dbReference type="GO" id="GO:0005886">
    <property type="term" value="C:plasma membrane"/>
    <property type="evidence" value="ECO:0007669"/>
    <property type="project" value="TreeGrafter"/>
</dbReference>
<dbReference type="GO" id="GO:0043709">
    <property type="term" value="P:cell adhesion involved in single-species biofilm formation"/>
    <property type="evidence" value="ECO:0007669"/>
    <property type="project" value="TreeGrafter"/>
</dbReference>
<comment type="cofactor">
    <cofactor evidence="1">
        <name>Mg(2+)</name>
        <dbReference type="ChEBI" id="CHEBI:18420"/>
    </cofactor>
</comment>
<dbReference type="OrthoDB" id="9812260at2"/>
<dbReference type="Gene3D" id="3.30.70.270">
    <property type="match status" value="1"/>
</dbReference>
<dbReference type="FunFam" id="3.30.70.270:FF:000001">
    <property type="entry name" value="Diguanylate cyclase domain protein"/>
    <property type="match status" value="1"/>
</dbReference>
<dbReference type="InterPro" id="IPR029787">
    <property type="entry name" value="Nucleotide_cyclase"/>
</dbReference>
<dbReference type="EC" id="2.7.7.65" evidence="2"/>
<dbReference type="PANTHER" id="PTHR45138:SF9">
    <property type="entry name" value="DIGUANYLATE CYCLASE DGCM-RELATED"/>
    <property type="match status" value="1"/>
</dbReference>
<organism evidence="6 7">
    <name type="scientific">Pseudoalteromonas amylolytica</name>
    <dbReference type="NCBI Taxonomy" id="1859457"/>
    <lineage>
        <taxon>Bacteria</taxon>
        <taxon>Pseudomonadati</taxon>
        <taxon>Pseudomonadota</taxon>
        <taxon>Gammaproteobacteria</taxon>
        <taxon>Alteromonadales</taxon>
        <taxon>Pseudoalteromonadaceae</taxon>
        <taxon>Pseudoalteromonas</taxon>
    </lineage>
</organism>
<evidence type="ECO:0000259" key="5">
    <source>
        <dbReference type="PROSITE" id="PS50887"/>
    </source>
</evidence>
<evidence type="ECO:0000256" key="4">
    <source>
        <dbReference type="SAM" id="MobiDB-lite"/>
    </source>
</evidence>
<dbReference type="InterPro" id="IPR043128">
    <property type="entry name" value="Rev_trsase/Diguanyl_cyclase"/>
</dbReference>
<dbReference type="InterPro" id="IPR035965">
    <property type="entry name" value="PAS-like_dom_sf"/>
</dbReference>
<dbReference type="GO" id="GO:1902201">
    <property type="term" value="P:negative regulation of bacterial-type flagellum-dependent cell motility"/>
    <property type="evidence" value="ECO:0007669"/>
    <property type="project" value="TreeGrafter"/>
</dbReference>
<proteinExistence type="predicted"/>
<accession>A0A1S1MVB4</accession>
<evidence type="ECO:0000313" key="7">
    <source>
        <dbReference type="Proteomes" id="UP000179786"/>
    </source>
</evidence>
<dbReference type="Proteomes" id="UP000179786">
    <property type="component" value="Unassembled WGS sequence"/>
</dbReference>
<dbReference type="CDD" id="cd01949">
    <property type="entry name" value="GGDEF"/>
    <property type="match status" value="1"/>
</dbReference>